<accession>A0A9N9CG10</accession>
<gene>
    <name evidence="2" type="ORF">DERYTH_LOCUS7526</name>
</gene>
<reference evidence="2" key="1">
    <citation type="submission" date="2021-06" db="EMBL/GenBank/DDBJ databases">
        <authorList>
            <person name="Kallberg Y."/>
            <person name="Tangrot J."/>
            <person name="Rosling A."/>
        </authorList>
    </citation>
    <scope>NUCLEOTIDE SEQUENCE</scope>
    <source>
        <strain evidence="2">MA453B</strain>
    </source>
</reference>
<name>A0A9N9CG10_9GLOM</name>
<comment type="caution">
    <text evidence="2">The sequence shown here is derived from an EMBL/GenBank/DDBJ whole genome shotgun (WGS) entry which is preliminary data.</text>
</comment>
<evidence type="ECO:0000313" key="3">
    <source>
        <dbReference type="Proteomes" id="UP000789405"/>
    </source>
</evidence>
<feature type="compositionally biased region" description="Basic and acidic residues" evidence="1">
    <location>
        <begin position="13"/>
        <end position="33"/>
    </location>
</feature>
<feature type="region of interest" description="Disordered" evidence="1">
    <location>
        <begin position="1"/>
        <end position="57"/>
    </location>
</feature>
<feature type="compositionally biased region" description="Polar residues" evidence="1">
    <location>
        <begin position="35"/>
        <end position="51"/>
    </location>
</feature>
<evidence type="ECO:0000313" key="2">
    <source>
        <dbReference type="EMBL" id="CAG8598567.1"/>
    </source>
</evidence>
<proteinExistence type="predicted"/>
<dbReference type="EMBL" id="CAJVPY010003687">
    <property type="protein sequence ID" value="CAG8598567.1"/>
    <property type="molecule type" value="Genomic_DNA"/>
</dbReference>
<dbReference type="Proteomes" id="UP000789405">
    <property type="component" value="Unassembled WGS sequence"/>
</dbReference>
<organism evidence="2 3">
    <name type="scientific">Dentiscutata erythropus</name>
    <dbReference type="NCBI Taxonomy" id="1348616"/>
    <lineage>
        <taxon>Eukaryota</taxon>
        <taxon>Fungi</taxon>
        <taxon>Fungi incertae sedis</taxon>
        <taxon>Mucoromycota</taxon>
        <taxon>Glomeromycotina</taxon>
        <taxon>Glomeromycetes</taxon>
        <taxon>Diversisporales</taxon>
        <taxon>Gigasporaceae</taxon>
        <taxon>Dentiscutata</taxon>
    </lineage>
</organism>
<dbReference type="AlphaFoldDB" id="A0A9N9CG10"/>
<keyword evidence="3" id="KW-1185">Reference proteome</keyword>
<protein>
    <submittedName>
        <fullName evidence="2">6618_t:CDS:1</fullName>
    </submittedName>
</protein>
<evidence type="ECO:0000256" key="1">
    <source>
        <dbReference type="SAM" id="MobiDB-lite"/>
    </source>
</evidence>
<sequence length="57" mass="6490">MVDLHDFYQIGQSERKDTHDVQNQSDNEKREPWRSGSSGTTGNYFQGGSEPSSKRDV</sequence>